<evidence type="ECO:0000256" key="3">
    <source>
        <dbReference type="ARBA" id="ARBA00023239"/>
    </source>
</evidence>
<dbReference type="CDD" id="cd07938">
    <property type="entry name" value="DRE_TIM_HMGL"/>
    <property type="match status" value="1"/>
</dbReference>
<dbReference type="GO" id="GO:0004419">
    <property type="term" value="F:hydroxymethylglutaryl-CoA lyase activity"/>
    <property type="evidence" value="ECO:0007669"/>
    <property type="project" value="UniProtKB-EC"/>
</dbReference>
<reference evidence="5 6" key="1">
    <citation type="submission" date="2021-01" db="EMBL/GenBank/DDBJ databases">
        <title>Genomic Encyclopedia of Type Strains, Phase IV (KMG-IV): sequencing the most valuable type-strain genomes for metagenomic binning, comparative biology and taxonomic classification.</title>
        <authorList>
            <person name="Goeker M."/>
        </authorList>
    </citation>
    <scope>NUCLEOTIDE SEQUENCE [LARGE SCALE GENOMIC DNA]</scope>
    <source>
        <strain evidence="5 6">DSM 105453</strain>
    </source>
</reference>
<evidence type="ECO:0000313" key="6">
    <source>
        <dbReference type="Proteomes" id="UP000823485"/>
    </source>
</evidence>
<name>A0ABS2R247_9BACI</name>
<dbReference type="PANTHER" id="PTHR42738">
    <property type="entry name" value="HYDROXYMETHYLGLUTARYL-COA LYASE"/>
    <property type="match status" value="1"/>
</dbReference>
<dbReference type="InterPro" id="IPR013785">
    <property type="entry name" value="Aldolase_TIM"/>
</dbReference>
<comment type="caution">
    <text evidence="5">The sequence shown here is derived from an EMBL/GenBank/DDBJ whole genome shotgun (WGS) entry which is preliminary data.</text>
</comment>
<keyword evidence="6" id="KW-1185">Reference proteome</keyword>
<feature type="domain" description="Pyruvate carboxyltransferase" evidence="4">
    <location>
        <begin position="7"/>
        <end position="272"/>
    </location>
</feature>
<comment type="similarity">
    <text evidence="1">Belongs to the HMG-CoA lyase family.</text>
</comment>
<evidence type="ECO:0000313" key="5">
    <source>
        <dbReference type="EMBL" id="MBM7713711.1"/>
    </source>
</evidence>
<accession>A0ABS2R247</accession>
<dbReference type="PROSITE" id="PS50991">
    <property type="entry name" value="PYR_CT"/>
    <property type="match status" value="1"/>
</dbReference>
<dbReference type="EC" id="4.1.3.4" evidence="5"/>
<dbReference type="Pfam" id="PF00682">
    <property type="entry name" value="HMGL-like"/>
    <property type="match status" value="1"/>
</dbReference>
<dbReference type="Proteomes" id="UP000823485">
    <property type="component" value="Unassembled WGS sequence"/>
</dbReference>
<proteinExistence type="inferred from homology"/>
<keyword evidence="2" id="KW-0479">Metal-binding</keyword>
<keyword evidence="3 5" id="KW-0456">Lyase</keyword>
<gene>
    <name evidence="5" type="ORF">JOC94_000680</name>
</gene>
<protein>
    <submittedName>
        <fullName evidence="5">Hydroxymethylglutaryl-CoA lyase</fullName>
        <ecNumber evidence="5">4.1.3.4</ecNumber>
    </submittedName>
</protein>
<dbReference type="InterPro" id="IPR000891">
    <property type="entry name" value="PYR_CT"/>
</dbReference>
<organism evidence="5 6">
    <name type="scientific">Siminovitchia thermophila</name>
    <dbReference type="NCBI Taxonomy" id="1245522"/>
    <lineage>
        <taxon>Bacteria</taxon>
        <taxon>Bacillati</taxon>
        <taxon>Bacillota</taxon>
        <taxon>Bacilli</taxon>
        <taxon>Bacillales</taxon>
        <taxon>Bacillaceae</taxon>
        <taxon>Siminovitchia</taxon>
    </lineage>
</organism>
<dbReference type="NCBIfam" id="NF004283">
    <property type="entry name" value="PRK05692.1"/>
    <property type="match status" value="1"/>
</dbReference>
<dbReference type="EMBL" id="JAFBFH010000003">
    <property type="protein sequence ID" value="MBM7713711.1"/>
    <property type="molecule type" value="Genomic_DNA"/>
</dbReference>
<dbReference type="InterPro" id="IPR043594">
    <property type="entry name" value="HMGL"/>
</dbReference>
<dbReference type="SUPFAM" id="SSF51569">
    <property type="entry name" value="Aldolase"/>
    <property type="match status" value="1"/>
</dbReference>
<sequence length="297" mass="32255">MNFPKEVVIIEVGPRDGLQNEPQFVDTEIKKAFIQKLAAAGIKEMELTSFVSPKWVPQMKDAGEIVQSAPEGVRGIVLAPNRKGIERVLETPCKSVAVFVGVSNTFNRKNINKSTRESMEELQPAIEELKAKNFFVRACISTAFYCPYEGKIQEDDTLALCREFVAAGVDELSVADTIGMAAPHESYSLFSRLKEALPDVLLAAHFHDTRKMALANTYAALEAGVNRFDSSAGGLGGCPFAPGATGNVATEDVVYMLGRMGIETSIDLDKLVAAVDTVAPVISRQIDTGYYRLSKQG</sequence>
<dbReference type="PANTHER" id="PTHR42738:SF7">
    <property type="entry name" value="HYDROXYMETHYLGLUTARYL-COA LYASE"/>
    <property type="match status" value="1"/>
</dbReference>
<dbReference type="Gene3D" id="3.20.20.70">
    <property type="entry name" value="Aldolase class I"/>
    <property type="match status" value="1"/>
</dbReference>
<evidence type="ECO:0000256" key="2">
    <source>
        <dbReference type="ARBA" id="ARBA00022723"/>
    </source>
</evidence>
<evidence type="ECO:0000256" key="1">
    <source>
        <dbReference type="ARBA" id="ARBA00009405"/>
    </source>
</evidence>
<evidence type="ECO:0000259" key="4">
    <source>
        <dbReference type="PROSITE" id="PS50991"/>
    </source>
</evidence>